<comment type="caution">
    <text evidence="7">The sequence shown here is derived from an EMBL/GenBank/DDBJ whole genome shotgun (WGS) entry which is preliminary data.</text>
</comment>
<feature type="transmembrane region" description="Helical" evidence="5">
    <location>
        <begin position="39"/>
        <end position="59"/>
    </location>
</feature>
<evidence type="ECO:0000256" key="1">
    <source>
        <dbReference type="ARBA" id="ARBA00022475"/>
    </source>
</evidence>
<keyword evidence="2 5" id="KW-0812">Transmembrane</keyword>
<evidence type="ECO:0000256" key="2">
    <source>
        <dbReference type="ARBA" id="ARBA00022692"/>
    </source>
</evidence>
<evidence type="ECO:0000256" key="3">
    <source>
        <dbReference type="ARBA" id="ARBA00022989"/>
    </source>
</evidence>
<evidence type="ECO:0000256" key="4">
    <source>
        <dbReference type="ARBA" id="ARBA00023136"/>
    </source>
</evidence>
<name>A0ABU8S7Z6_9SPHN</name>
<accession>A0ABU8S7Z6</accession>
<keyword evidence="8" id="KW-1185">Reference proteome</keyword>
<reference evidence="7 8" key="1">
    <citation type="submission" date="2024-03" db="EMBL/GenBank/DDBJ databases">
        <authorList>
            <person name="Jo J.-H."/>
        </authorList>
    </citation>
    <scope>NUCLEOTIDE SEQUENCE [LARGE SCALE GENOMIC DNA]</scope>
    <source>
        <strain evidence="7 8">AS3R-12</strain>
    </source>
</reference>
<keyword evidence="1" id="KW-1003">Cell membrane</keyword>
<dbReference type="Pfam" id="PF06305">
    <property type="entry name" value="LapA_dom"/>
    <property type="match status" value="1"/>
</dbReference>
<keyword evidence="3 5" id="KW-1133">Transmembrane helix</keyword>
<organism evidence="7 8">
    <name type="scientific">Novosphingobium aquae</name>
    <dbReference type="NCBI Taxonomy" id="3133435"/>
    <lineage>
        <taxon>Bacteria</taxon>
        <taxon>Pseudomonadati</taxon>
        <taxon>Pseudomonadota</taxon>
        <taxon>Alphaproteobacteria</taxon>
        <taxon>Sphingomonadales</taxon>
        <taxon>Sphingomonadaceae</taxon>
        <taxon>Novosphingobium</taxon>
    </lineage>
</organism>
<feature type="domain" description="Lipopolysaccharide assembly protein A" evidence="6">
    <location>
        <begin position="23"/>
        <end position="76"/>
    </location>
</feature>
<gene>
    <name evidence="7" type="ORF">WG900_07095</name>
</gene>
<evidence type="ECO:0000313" key="8">
    <source>
        <dbReference type="Proteomes" id="UP001379235"/>
    </source>
</evidence>
<evidence type="ECO:0000256" key="5">
    <source>
        <dbReference type="SAM" id="Phobius"/>
    </source>
</evidence>
<feature type="transmembrane region" description="Helical" evidence="5">
    <location>
        <begin position="7"/>
        <end position="27"/>
    </location>
</feature>
<dbReference type="RefSeq" id="WP_339965874.1">
    <property type="nucleotide sequence ID" value="NZ_JBBHJY010000002.1"/>
</dbReference>
<proteinExistence type="predicted"/>
<dbReference type="Proteomes" id="UP001379235">
    <property type="component" value="Unassembled WGS sequence"/>
</dbReference>
<evidence type="ECO:0000313" key="7">
    <source>
        <dbReference type="EMBL" id="MEJ6009681.1"/>
    </source>
</evidence>
<dbReference type="InterPro" id="IPR010445">
    <property type="entry name" value="LapA_dom"/>
</dbReference>
<evidence type="ECO:0000259" key="6">
    <source>
        <dbReference type="Pfam" id="PF06305"/>
    </source>
</evidence>
<protein>
    <submittedName>
        <fullName evidence="7">LapA family protein</fullName>
    </submittedName>
</protein>
<sequence length="101" mass="11364">MQIIRTVVWVVLLIALLIFGFNNWNVVQVKIWENLILETKLPVLLLVAFLLGMLPMWLLHTGTRWRLNRQISSLKDAATVTSAPSLSTTSLAEAQPENPAN</sequence>
<keyword evidence="4 5" id="KW-0472">Membrane</keyword>
<dbReference type="EMBL" id="JBBHJY010000002">
    <property type="protein sequence ID" value="MEJ6009681.1"/>
    <property type="molecule type" value="Genomic_DNA"/>
</dbReference>